<accession>A0AA88TMT7</accession>
<evidence type="ECO:0000313" key="2">
    <source>
        <dbReference type="EMBL" id="KAK2874303.1"/>
    </source>
</evidence>
<sequence>MAPLTTARNGGGARGGRPLQKSAKQYLWEVQLRSSNTEMFPFISSSSGAAEPLLGDRDAGWRDFEGEKEPELRSGSREDL</sequence>
<keyword evidence="3" id="KW-1185">Reference proteome</keyword>
<gene>
    <name evidence="2" type="ORF">Q8A67_021456</name>
</gene>
<feature type="region of interest" description="Disordered" evidence="1">
    <location>
        <begin position="42"/>
        <end position="80"/>
    </location>
</feature>
<reference evidence="2" key="1">
    <citation type="submission" date="2023-08" db="EMBL/GenBank/DDBJ databases">
        <title>Chromosome-level Genome Assembly of mud carp (Cirrhinus molitorella).</title>
        <authorList>
            <person name="Liu H."/>
        </authorList>
    </citation>
    <scope>NUCLEOTIDE SEQUENCE</scope>
    <source>
        <strain evidence="2">Prfri</strain>
        <tissue evidence="2">Muscle</tissue>
    </source>
</reference>
<comment type="caution">
    <text evidence="2">The sequence shown here is derived from an EMBL/GenBank/DDBJ whole genome shotgun (WGS) entry which is preliminary data.</text>
</comment>
<name>A0AA88TMT7_9TELE</name>
<dbReference type="Proteomes" id="UP001187343">
    <property type="component" value="Unassembled WGS sequence"/>
</dbReference>
<evidence type="ECO:0000313" key="3">
    <source>
        <dbReference type="Proteomes" id="UP001187343"/>
    </source>
</evidence>
<organism evidence="2 3">
    <name type="scientific">Cirrhinus molitorella</name>
    <name type="common">mud carp</name>
    <dbReference type="NCBI Taxonomy" id="172907"/>
    <lineage>
        <taxon>Eukaryota</taxon>
        <taxon>Metazoa</taxon>
        <taxon>Chordata</taxon>
        <taxon>Craniata</taxon>
        <taxon>Vertebrata</taxon>
        <taxon>Euteleostomi</taxon>
        <taxon>Actinopterygii</taxon>
        <taxon>Neopterygii</taxon>
        <taxon>Teleostei</taxon>
        <taxon>Ostariophysi</taxon>
        <taxon>Cypriniformes</taxon>
        <taxon>Cyprinidae</taxon>
        <taxon>Labeoninae</taxon>
        <taxon>Labeonini</taxon>
        <taxon>Cirrhinus</taxon>
    </lineage>
</organism>
<dbReference type="EMBL" id="JAUYZG010000021">
    <property type="protein sequence ID" value="KAK2874303.1"/>
    <property type="molecule type" value="Genomic_DNA"/>
</dbReference>
<dbReference type="AlphaFoldDB" id="A0AA88TMT7"/>
<feature type="region of interest" description="Disordered" evidence="1">
    <location>
        <begin position="1"/>
        <end position="20"/>
    </location>
</feature>
<proteinExistence type="predicted"/>
<protein>
    <submittedName>
        <fullName evidence="2">Uncharacterized protein</fullName>
    </submittedName>
</protein>
<feature type="compositionally biased region" description="Basic and acidic residues" evidence="1">
    <location>
        <begin position="54"/>
        <end position="80"/>
    </location>
</feature>
<evidence type="ECO:0000256" key="1">
    <source>
        <dbReference type="SAM" id="MobiDB-lite"/>
    </source>
</evidence>